<dbReference type="GO" id="GO:0003700">
    <property type="term" value="F:DNA-binding transcription factor activity"/>
    <property type="evidence" value="ECO:0007669"/>
    <property type="project" value="TreeGrafter"/>
</dbReference>
<dbReference type="Gene3D" id="1.10.260.40">
    <property type="entry name" value="lambda repressor-like DNA-binding domains"/>
    <property type="match status" value="1"/>
</dbReference>
<dbReference type="CDD" id="cd06267">
    <property type="entry name" value="PBP1_LacI_sugar_binding-like"/>
    <property type="match status" value="1"/>
</dbReference>
<dbReference type="EMBL" id="MRDE01000035">
    <property type="protein sequence ID" value="OMH25181.1"/>
    <property type="molecule type" value="Genomic_DNA"/>
</dbReference>
<dbReference type="Proteomes" id="UP000187085">
    <property type="component" value="Unassembled WGS sequence"/>
</dbReference>
<dbReference type="InterPro" id="IPR000843">
    <property type="entry name" value="HTH_LacI"/>
</dbReference>
<dbReference type="GO" id="GO:0000976">
    <property type="term" value="F:transcription cis-regulatory region binding"/>
    <property type="evidence" value="ECO:0007669"/>
    <property type="project" value="TreeGrafter"/>
</dbReference>
<keyword evidence="6" id="KW-1185">Reference proteome</keyword>
<evidence type="ECO:0000259" key="4">
    <source>
        <dbReference type="PROSITE" id="PS50932"/>
    </source>
</evidence>
<reference evidence="5 6" key="1">
    <citation type="submission" date="2016-12" db="EMBL/GenBank/DDBJ databases">
        <title>Draft genome of Tersicoccus phoenicis 1P05MA.</title>
        <authorList>
            <person name="Nakajima Y."/>
            <person name="Yoshizawa S."/>
            <person name="Nakamura K."/>
            <person name="Ogura Y."/>
            <person name="Hayashi T."/>
            <person name="Kogure K."/>
        </authorList>
    </citation>
    <scope>NUCLEOTIDE SEQUENCE [LARGE SCALE GENOMIC DNA]</scope>
    <source>
        <strain evidence="5 6">1p05MA</strain>
    </source>
</reference>
<name>A0A1R1LCC5_9MICC</name>
<keyword evidence="2" id="KW-0238">DNA-binding</keyword>
<evidence type="ECO:0000256" key="3">
    <source>
        <dbReference type="ARBA" id="ARBA00023163"/>
    </source>
</evidence>
<organism evidence="5 6">
    <name type="scientific">Tersicoccus phoenicis</name>
    <dbReference type="NCBI Taxonomy" id="554083"/>
    <lineage>
        <taxon>Bacteria</taxon>
        <taxon>Bacillati</taxon>
        <taxon>Actinomycetota</taxon>
        <taxon>Actinomycetes</taxon>
        <taxon>Micrococcales</taxon>
        <taxon>Micrococcaceae</taxon>
        <taxon>Tersicoccus</taxon>
    </lineage>
</organism>
<dbReference type="PROSITE" id="PS50932">
    <property type="entry name" value="HTH_LACI_2"/>
    <property type="match status" value="1"/>
</dbReference>
<feature type="domain" description="HTH lacI-type" evidence="4">
    <location>
        <begin position="10"/>
        <end position="64"/>
    </location>
</feature>
<accession>A0A1R1LCC5</accession>
<evidence type="ECO:0000256" key="1">
    <source>
        <dbReference type="ARBA" id="ARBA00023015"/>
    </source>
</evidence>
<dbReference type="SUPFAM" id="SSF53822">
    <property type="entry name" value="Periplasmic binding protein-like I"/>
    <property type="match status" value="1"/>
</dbReference>
<evidence type="ECO:0000256" key="2">
    <source>
        <dbReference type="ARBA" id="ARBA00023125"/>
    </source>
</evidence>
<dbReference type="STRING" id="554083.BKD30_06440"/>
<evidence type="ECO:0000313" key="6">
    <source>
        <dbReference type="Proteomes" id="UP000187085"/>
    </source>
</evidence>
<dbReference type="Gene3D" id="3.40.50.2300">
    <property type="match status" value="2"/>
</dbReference>
<dbReference type="AlphaFoldDB" id="A0A1R1LCC5"/>
<dbReference type="InterPro" id="IPR028082">
    <property type="entry name" value="Peripla_BP_I"/>
</dbReference>
<dbReference type="InterPro" id="IPR001761">
    <property type="entry name" value="Peripla_BP/Lac1_sug-bd_dom"/>
</dbReference>
<keyword evidence="1" id="KW-0805">Transcription regulation</keyword>
<dbReference type="Pfam" id="PF00532">
    <property type="entry name" value="Peripla_BP_1"/>
    <property type="match status" value="1"/>
</dbReference>
<dbReference type="InterPro" id="IPR010982">
    <property type="entry name" value="Lambda_DNA-bd_dom_sf"/>
</dbReference>
<dbReference type="RefSeq" id="WP_076703315.1">
    <property type="nucleotide sequence ID" value="NZ_MRDE01000035.1"/>
</dbReference>
<comment type="caution">
    <text evidence="5">The sequence shown here is derived from an EMBL/GenBank/DDBJ whole genome shotgun (WGS) entry which is preliminary data.</text>
</comment>
<dbReference type="CDD" id="cd01392">
    <property type="entry name" value="HTH_LacI"/>
    <property type="match status" value="1"/>
</dbReference>
<proteinExistence type="predicted"/>
<dbReference type="SMART" id="SM00354">
    <property type="entry name" value="HTH_LACI"/>
    <property type="match status" value="1"/>
</dbReference>
<keyword evidence="3" id="KW-0804">Transcription</keyword>
<gene>
    <name evidence="5" type="ORF">BKD30_06440</name>
</gene>
<protein>
    <recommendedName>
        <fullName evidence="4">HTH lacI-type domain-containing protein</fullName>
    </recommendedName>
</protein>
<evidence type="ECO:0000313" key="5">
    <source>
        <dbReference type="EMBL" id="OMH25181.1"/>
    </source>
</evidence>
<dbReference type="PANTHER" id="PTHR30146:SF109">
    <property type="entry name" value="HTH-TYPE TRANSCRIPTIONAL REGULATOR GALS"/>
    <property type="match status" value="1"/>
</dbReference>
<dbReference type="Pfam" id="PF00356">
    <property type="entry name" value="LacI"/>
    <property type="match status" value="1"/>
</dbReference>
<sequence>MDERRLSTRPTMRDVADRVGLSIKSVSRVLNGDPGVSEAKAEHVLTVARELGFRRNDLARSLRLQDRTETIGVVVRQASTRFYDSLIRGIDEVAARHGALVLTATTQSAEREQSAVLALSSRRVDGLIIVPSGEDQSYLRAEAAARMPMVFVDRPARGISADTVVADNVAGGYAATQHLIARGHQRIGVIGTRSSASTMSERARGYRDACREAGLASEDLVRWNAHGQEGAQQACEELLGLAHPPTALFALNNVCTIGAVRALQGAQLSRQVALIGFDDFDTADLLNPPVTVITQDVEEMGRRAAEAIFSRIDGRPTTSRREKTVLPTTLIARGSGEIEPDRPVARRIGA</sequence>
<dbReference type="SUPFAM" id="SSF47413">
    <property type="entry name" value="lambda repressor-like DNA-binding domains"/>
    <property type="match status" value="1"/>
</dbReference>
<dbReference type="PANTHER" id="PTHR30146">
    <property type="entry name" value="LACI-RELATED TRANSCRIPTIONAL REPRESSOR"/>
    <property type="match status" value="1"/>
</dbReference>